<dbReference type="EMBL" id="GBRH01244293">
    <property type="protein sequence ID" value="JAD53602.1"/>
    <property type="molecule type" value="Transcribed_RNA"/>
</dbReference>
<accession>A0A0A9B2U4</accession>
<proteinExistence type="predicted"/>
<reference evidence="1" key="1">
    <citation type="submission" date="2014-09" db="EMBL/GenBank/DDBJ databases">
        <authorList>
            <person name="Magalhaes I.L.F."/>
            <person name="Oliveira U."/>
            <person name="Santos F.R."/>
            <person name="Vidigal T.H.D.A."/>
            <person name="Brescovit A.D."/>
            <person name="Santos A.J."/>
        </authorList>
    </citation>
    <scope>NUCLEOTIDE SEQUENCE</scope>
    <source>
        <tissue evidence="1">Shoot tissue taken approximately 20 cm above the soil surface</tissue>
    </source>
</reference>
<name>A0A0A9B2U4_ARUDO</name>
<protein>
    <submittedName>
        <fullName evidence="1">Uncharacterized protein</fullName>
    </submittedName>
</protein>
<reference evidence="1" key="2">
    <citation type="journal article" date="2015" name="Data Brief">
        <title>Shoot transcriptome of the giant reed, Arundo donax.</title>
        <authorList>
            <person name="Barrero R.A."/>
            <person name="Guerrero F.D."/>
            <person name="Moolhuijzen P."/>
            <person name="Goolsby J.A."/>
            <person name="Tidwell J."/>
            <person name="Bellgard S.E."/>
            <person name="Bellgard M.I."/>
        </authorList>
    </citation>
    <scope>NUCLEOTIDE SEQUENCE</scope>
    <source>
        <tissue evidence="1">Shoot tissue taken approximately 20 cm above the soil surface</tissue>
    </source>
</reference>
<sequence>MFSSDDRTHPLTEEIYRVAKGLGWEMKFLKNSLQVEMENLM</sequence>
<evidence type="ECO:0000313" key="1">
    <source>
        <dbReference type="EMBL" id="JAD53602.1"/>
    </source>
</evidence>
<dbReference type="AlphaFoldDB" id="A0A0A9B2U4"/>
<organism evidence="1">
    <name type="scientific">Arundo donax</name>
    <name type="common">Giant reed</name>
    <name type="synonym">Donax arundinaceus</name>
    <dbReference type="NCBI Taxonomy" id="35708"/>
    <lineage>
        <taxon>Eukaryota</taxon>
        <taxon>Viridiplantae</taxon>
        <taxon>Streptophyta</taxon>
        <taxon>Embryophyta</taxon>
        <taxon>Tracheophyta</taxon>
        <taxon>Spermatophyta</taxon>
        <taxon>Magnoliopsida</taxon>
        <taxon>Liliopsida</taxon>
        <taxon>Poales</taxon>
        <taxon>Poaceae</taxon>
        <taxon>PACMAD clade</taxon>
        <taxon>Arundinoideae</taxon>
        <taxon>Arundineae</taxon>
        <taxon>Arundo</taxon>
    </lineage>
</organism>